<dbReference type="Pfam" id="PF04542">
    <property type="entry name" value="Sigma70_r2"/>
    <property type="match status" value="1"/>
</dbReference>
<dbReference type="InterPro" id="IPR013325">
    <property type="entry name" value="RNA_pol_sigma_r2"/>
</dbReference>
<dbReference type="InterPro" id="IPR014284">
    <property type="entry name" value="RNA_pol_sigma-70_dom"/>
</dbReference>
<dbReference type="GO" id="GO:0003677">
    <property type="term" value="F:DNA binding"/>
    <property type="evidence" value="ECO:0007669"/>
    <property type="project" value="UniProtKB-KW"/>
</dbReference>
<dbReference type="GO" id="GO:0016987">
    <property type="term" value="F:sigma factor activity"/>
    <property type="evidence" value="ECO:0007669"/>
    <property type="project" value="UniProtKB-KW"/>
</dbReference>
<dbReference type="PANTHER" id="PTHR43133">
    <property type="entry name" value="RNA POLYMERASE ECF-TYPE SIGMA FACTO"/>
    <property type="match status" value="1"/>
</dbReference>
<accession>A0A4R8A075</accession>
<dbReference type="GO" id="GO:0006352">
    <property type="term" value="P:DNA-templated transcription initiation"/>
    <property type="evidence" value="ECO:0007669"/>
    <property type="project" value="InterPro"/>
</dbReference>
<dbReference type="Gene3D" id="1.10.1740.10">
    <property type="match status" value="1"/>
</dbReference>
<dbReference type="Gene3D" id="1.10.10.10">
    <property type="entry name" value="Winged helix-like DNA-binding domain superfamily/Winged helix DNA-binding domain"/>
    <property type="match status" value="1"/>
</dbReference>
<name>A0A4R8A075_9ACTN</name>
<reference evidence="8 9" key="1">
    <citation type="submission" date="2019-03" db="EMBL/GenBank/DDBJ databases">
        <title>Genomic Encyclopedia of Type Strains, Phase III (KMG-III): the genomes of soil and plant-associated and newly described type strains.</title>
        <authorList>
            <person name="Whitman W."/>
        </authorList>
    </citation>
    <scope>NUCLEOTIDE SEQUENCE [LARGE SCALE GENOMIC DNA]</scope>
    <source>
        <strain evidence="8 9">VKM Ac-2570</strain>
    </source>
</reference>
<dbReference type="InterPro" id="IPR013249">
    <property type="entry name" value="RNA_pol_sigma70_r4_t2"/>
</dbReference>
<keyword evidence="5" id="KW-0804">Transcription</keyword>
<evidence type="ECO:0000256" key="3">
    <source>
        <dbReference type="ARBA" id="ARBA00023082"/>
    </source>
</evidence>
<evidence type="ECO:0000256" key="4">
    <source>
        <dbReference type="ARBA" id="ARBA00023125"/>
    </source>
</evidence>
<dbReference type="NCBIfam" id="TIGR02937">
    <property type="entry name" value="sigma70-ECF"/>
    <property type="match status" value="1"/>
</dbReference>
<keyword evidence="4" id="KW-0238">DNA-binding</keyword>
<evidence type="ECO:0000259" key="6">
    <source>
        <dbReference type="Pfam" id="PF04542"/>
    </source>
</evidence>
<organism evidence="8 9">
    <name type="scientific">Kribbella kalugense</name>
    <dbReference type="NCBI Taxonomy" id="2512221"/>
    <lineage>
        <taxon>Bacteria</taxon>
        <taxon>Bacillati</taxon>
        <taxon>Actinomycetota</taxon>
        <taxon>Actinomycetes</taxon>
        <taxon>Propionibacteriales</taxon>
        <taxon>Kribbellaceae</taxon>
        <taxon>Kribbella</taxon>
    </lineage>
</organism>
<comment type="similarity">
    <text evidence="1">Belongs to the sigma-70 factor family. ECF subfamily.</text>
</comment>
<gene>
    <name evidence="8" type="ORF">EV650_2757</name>
</gene>
<dbReference type="EMBL" id="SODF01000001">
    <property type="protein sequence ID" value="TDW23897.1"/>
    <property type="molecule type" value="Genomic_DNA"/>
</dbReference>
<dbReference type="InterPro" id="IPR039425">
    <property type="entry name" value="RNA_pol_sigma-70-like"/>
</dbReference>
<dbReference type="Proteomes" id="UP000295447">
    <property type="component" value="Unassembled WGS sequence"/>
</dbReference>
<feature type="domain" description="RNA polymerase sigma factor 70 region 4 type 2" evidence="7">
    <location>
        <begin position="132"/>
        <end position="184"/>
    </location>
</feature>
<keyword evidence="2" id="KW-0805">Transcription regulation</keyword>
<keyword evidence="3" id="KW-0731">Sigma factor</keyword>
<dbReference type="InterPro" id="IPR013324">
    <property type="entry name" value="RNA_pol_sigma_r3/r4-like"/>
</dbReference>
<dbReference type="SUPFAM" id="SSF88946">
    <property type="entry name" value="Sigma2 domain of RNA polymerase sigma factors"/>
    <property type="match status" value="1"/>
</dbReference>
<dbReference type="CDD" id="cd06171">
    <property type="entry name" value="Sigma70_r4"/>
    <property type="match status" value="1"/>
</dbReference>
<keyword evidence="9" id="KW-1185">Reference proteome</keyword>
<evidence type="ECO:0000256" key="1">
    <source>
        <dbReference type="ARBA" id="ARBA00010641"/>
    </source>
</evidence>
<dbReference type="AlphaFoldDB" id="A0A4R8A075"/>
<comment type="caution">
    <text evidence="8">The sequence shown here is derived from an EMBL/GenBank/DDBJ whole genome shotgun (WGS) entry which is preliminary data.</text>
</comment>
<dbReference type="Pfam" id="PF08281">
    <property type="entry name" value="Sigma70_r4_2"/>
    <property type="match status" value="1"/>
</dbReference>
<dbReference type="PANTHER" id="PTHR43133:SF50">
    <property type="entry name" value="ECF RNA POLYMERASE SIGMA FACTOR SIGM"/>
    <property type="match status" value="1"/>
</dbReference>
<evidence type="ECO:0000256" key="2">
    <source>
        <dbReference type="ARBA" id="ARBA00023015"/>
    </source>
</evidence>
<dbReference type="InterPro" id="IPR007627">
    <property type="entry name" value="RNA_pol_sigma70_r2"/>
</dbReference>
<feature type="domain" description="RNA polymerase sigma-70 region 2" evidence="6">
    <location>
        <begin position="43"/>
        <end position="105"/>
    </location>
</feature>
<evidence type="ECO:0000256" key="5">
    <source>
        <dbReference type="ARBA" id="ARBA00023163"/>
    </source>
</evidence>
<proteinExistence type="inferred from homology"/>
<evidence type="ECO:0000313" key="8">
    <source>
        <dbReference type="EMBL" id="TDW23897.1"/>
    </source>
</evidence>
<dbReference type="InterPro" id="IPR036388">
    <property type="entry name" value="WH-like_DNA-bd_sf"/>
</dbReference>
<dbReference type="SUPFAM" id="SSF88659">
    <property type="entry name" value="Sigma3 and sigma4 domains of RNA polymerase sigma factors"/>
    <property type="match status" value="1"/>
</dbReference>
<protein>
    <submittedName>
        <fullName evidence="8">RNA polymerase sigma-70 factor (Sigma-E family)</fullName>
    </submittedName>
</protein>
<evidence type="ECO:0000259" key="7">
    <source>
        <dbReference type="Pfam" id="PF08281"/>
    </source>
</evidence>
<sequence length="192" mass="21489">MQRFGGMRVSGGVTNLVVSIEQHPHQAAAGDEAREAVSALYGREWRGLVRLAVLVIDDRQTAEDIVQEAFAQLYRRWPLRDSDKALGYLRSAVLNASRSALRRRRVARLYIPPPQAPQDSAESTAVLGEERLQVRRALQQLATRPREVLVLRYYLDLPFDEIAEILGISASTARATASRGLTALTKKLEELR</sequence>
<evidence type="ECO:0000313" key="9">
    <source>
        <dbReference type="Proteomes" id="UP000295447"/>
    </source>
</evidence>